<dbReference type="STRING" id="1331196.A0A1B9IQ34"/>
<dbReference type="EMBL" id="KI669463">
    <property type="protein sequence ID" value="OCF57679.1"/>
    <property type="molecule type" value="Genomic_DNA"/>
</dbReference>
<dbReference type="PANTHER" id="PTHR11062">
    <property type="entry name" value="EXOSTOSIN HEPARAN SULFATE GLYCOSYLTRANSFERASE -RELATED"/>
    <property type="match status" value="1"/>
</dbReference>
<feature type="domain" description="NAD-dependent epimerase/dehydratase" evidence="2">
    <location>
        <begin position="92"/>
        <end position="328"/>
    </location>
</feature>
<evidence type="ECO:0000256" key="1">
    <source>
        <dbReference type="ARBA" id="ARBA00010271"/>
    </source>
</evidence>
<dbReference type="AlphaFoldDB" id="A0A1B9IQ34"/>
<reference evidence="4 5" key="1">
    <citation type="submission" date="2013-07" db="EMBL/GenBank/DDBJ databases">
        <title>The Genome Sequence of Kwoniella mangroviensis CBS10435.</title>
        <authorList>
            <consortium name="The Broad Institute Genome Sequencing Platform"/>
            <person name="Cuomo C."/>
            <person name="Litvintseva A."/>
            <person name="Chen Y."/>
            <person name="Heitman J."/>
            <person name="Sun S."/>
            <person name="Springer D."/>
            <person name="Dromer F."/>
            <person name="Young S.K."/>
            <person name="Zeng Q."/>
            <person name="Gargeya S."/>
            <person name="Fitzgerald M."/>
            <person name="Abouelleil A."/>
            <person name="Alvarado L."/>
            <person name="Berlin A.M."/>
            <person name="Chapman S.B."/>
            <person name="Dewar J."/>
            <person name="Goldberg J."/>
            <person name="Griggs A."/>
            <person name="Gujja S."/>
            <person name="Hansen M."/>
            <person name="Howarth C."/>
            <person name="Imamovic A."/>
            <person name="Larimer J."/>
            <person name="McCowan C."/>
            <person name="Murphy C."/>
            <person name="Pearson M."/>
            <person name="Priest M."/>
            <person name="Roberts A."/>
            <person name="Saif S."/>
            <person name="Shea T."/>
            <person name="Sykes S."/>
            <person name="Wortman J."/>
            <person name="Nusbaum C."/>
            <person name="Birren B."/>
        </authorList>
    </citation>
    <scope>NUCLEOTIDE SEQUENCE [LARGE SCALE GENOMIC DNA]</scope>
    <source>
        <strain evidence="4 5">CBS 10435</strain>
    </source>
</reference>
<dbReference type="GO" id="GO:0016757">
    <property type="term" value="F:glycosyltransferase activity"/>
    <property type="evidence" value="ECO:0007669"/>
    <property type="project" value="InterPro"/>
</dbReference>
<dbReference type="InterPro" id="IPR036291">
    <property type="entry name" value="NAD(P)-bd_dom_sf"/>
</dbReference>
<evidence type="ECO:0000259" key="2">
    <source>
        <dbReference type="Pfam" id="PF01370"/>
    </source>
</evidence>
<dbReference type="Pfam" id="PF01370">
    <property type="entry name" value="Epimerase"/>
    <property type="match status" value="1"/>
</dbReference>
<feature type="domain" description="Exostosin GT47" evidence="3">
    <location>
        <begin position="813"/>
        <end position="1081"/>
    </location>
</feature>
<keyword evidence="5" id="KW-1185">Reference proteome</keyword>
<name>A0A1B9IQ34_9TREE</name>
<dbReference type="InterPro" id="IPR004263">
    <property type="entry name" value="Exostosin"/>
</dbReference>
<evidence type="ECO:0000259" key="3">
    <source>
        <dbReference type="Pfam" id="PF03016"/>
    </source>
</evidence>
<evidence type="ECO:0000313" key="5">
    <source>
        <dbReference type="Proteomes" id="UP000092583"/>
    </source>
</evidence>
<comment type="similarity">
    <text evidence="1">Belongs to the glycosyltransferase 47 family.</text>
</comment>
<accession>A0A1B9IQ34</accession>
<dbReference type="InterPro" id="IPR040911">
    <property type="entry name" value="Exostosin_GT47"/>
</dbReference>
<proteinExistence type="inferred from homology"/>
<dbReference type="SUPFAM" id="SSF51735">
    <property type="entry name" value="NAD(P)-binding Rossmann-fold domains"/>
    <property type="match status" value="1"/>
</dbReference>
<dbReference type="PANTHER" id="PTHR11062:SF73">
    <property type="entry name" value="EXOSTOSIN-LIKE 3"/>
    <property type="match status" value="1"/>
</dbReference>
<dbReference type="Pfam" id="PF03016">
    <property type="entry name" value="Exostosin_GT47"/>
    <property type="match status" value="1"/>
</dbReference>
<evidence type="ECO:0008006" key="6">
    <source>
        <dbReference type="Google" id="ProtNLM"/>
    </source>
</evidence>
<dbReference type="Proteomes" id="UP000092583">
    <property type="component" value="Unassembled WGS sequence"/>
</dbReference>
<organism evidence="4 5">
    <name type="scientific">Kwoniella mangroviensis CBS 10435</name>
    <dbReference type="NCBI Taxonomy" id="1331196"/>
    <lineage>
        <taxon>Eukaryota</taxon>
        <taxon>Fungi</taxon>
        <taxon>Dikarya</taxon>
        <taxon>Basidiomycota</taxon>
        <taxon>Agaricomycotina</taxon>
        <taxon>Tremellomycetes</taxon>
        <taxon>Tremellales</taxon>
        <taxon>Cryptococcaceae</taxon>
        <taxon>Kwoniella</taxon>
    </lineage>
</organism>
<dbReference type="OrthoDB" id="331544at2759"/>
<protein>
    <recommendedName>
        <fullName evidence="6">Exostosin GT47 domain-containing protein</fullName>
    </recommendedName>
</protein>
<dbReference type="InterPro" id="IPR001509">
    <property type="entry name" value="Epimerase_deHydtase"/>
</dbReference>
<dbReference type="Gene3D" id="3.40.50.720">
    <property type="entry name" value="NAD(P)-binding Rossmann-like Domain"/>
    <property type="match status" value="1"/>
</dbReference>
<dbReference type="CDD" id="cd08946">
    <property type="entry name" value="SDR_e"/>
    <property type="match status" value="1"/>
</dbReference>
<reference evidence="5" key="2">
    <citation type="submission" date="2013-12" db="EMBL/GenBank/DDBJ databases">
        <title>Evolution of pathogenesis and genome organization in the Tremellales.</title>
        <authorList>
            <person name="Cuomo C."/>
            <person name="Litvintseva A."/>
            <person name="Heitman J."/>
            <person name="Chen Y."/>
            <person name="Sun S."/>
            <person name="Springer D."/>
            <person name="Dromer F."/>
            <person name="Young S."/>
            <person name="Zeng Q."/>
            <person name="Chapman S."/>
            <person name="Gujja S."/>
            <person name="Saif S."/>
            <person name="Birren B."/>
        </authorList>
    </citation>
    <scope>NUCLEOTIDE SEQUENCE [LARGE SCALE GENOMIC DNA]</scope>
    <source>
        <strain evidence="5">CBS 10435</strain>
    </source>
</reference>
<evidence type="ECO:0000313" key="4">
    <source>
        <dbReference type="EMBL" id="OCF57679.1"/>
    </source>
</evidence>
<gene>
    <name evidence="4" type="ORF">L486_05142</name>
</gene>
<sequence>MTPSIKQLISGILHKPRYLALIILIPLFGWLYHQWIDLTAQPDRPIKVTGGTTHSPWEGLVGVSKLDEEEEKWEPDMGDWLGWKQDKRRTLLVTGGAGQIGQSLIPTLSQEYAIHVIDIAPRPPTFSKSVIYHRESILPSSSALSHLFSSTSFDGVIHLASVSLKSWCEPKENECHEVNVGGIKAVLDQIEKTISKNKKRVWGQTKTPWIILASSMEVYPQEEGVSEVSGKNPKSALGRTKLAAETALEETVNNAIGETPLHGMILRFSEIYGYPHYNSIPESFIPSLLTNALTSLPIQYNSDTPSLDLLHIDDAIKGILKAVSRIEDNSKLGIRNEVEEFNLVYGKRWQPQDIVGLVRTETRSMSPLRDIGGKHSTLLPDFSRGLAGEVLGWEPEISAPVGLGLALQELSEEIAEYSRKWHQSHCSPTPDFPSEDNYLIDHFVEDERNRDLSKLDKCTVNLAFDHEGWLHHVKCEDGQHCTADGQKVTAMNWNQSVFIVHRVLGGVKKERTVRVVFEEEKGMGHLGYRKNEQTEEVGLELFDRDTTEGQIEFDIEADRHASYLRLLIPDTGKQIHALSNTTDSSTWFTLEPTTRWIDPHFDMRMNVLCCPSEGDWPLLLDDYESADLRFGSTGQIPFNSSRRLHLCGQAEQAVMYNFDRLSAAKQAVNKVENDQEAHVWKGEHGVNTKISPHSWALKDLPACYNDCNSPAICVQTGTCKCVQADHCQSKKENPILSLYPVVTSEISSNTKSHLGSLAGYSSILVNSVNKTDWRDILLPQARDALMIDPDFIKVHVADGYKGQDEIEASDCHKLQTKHCFSADSIMYKALRHMQVPAEEAELVVIPVYQQCKGTKFLLHDGVHHAMENIPGVKSGEKTMALVLTHDWGICVAFSWYIWSAREQPLYPDWILNNVLVWSVMGDYDSPCYRPHQDVVIPARTCQSINLRDHFPDVQHIKPVRERSHLLTWSGTYWGTGKSDRLRLTCDRGGAGEKELIKGKGPQSSFENWDYMNDLNDARFCPQPRGIAGWSPRTNDAIFSGCIPVLIAEGSHYPFASFLDWSKFSVRIAPTELDRIEEILSAIPLWKVEEMQAKLVTVREAFIYSKDEKPEDELERMGPMFFALHEAGMRVRTRYPIKEE</sequence>